<dbReference type="SUPFAM" id="SSF53474">
    <property type="entry name" value="alpha/beta-Hydrolases"/>
    <property type="match status" value="1"/>
</dbReference>
<keyword evidence="2" id="KW-0812">Transmembrane</keyword>
<evidence type="ECO:0000313" key="5">
    <source>
        <dbReference type="EMBL" id="QTP55368.1"/>
    </source>
</evidence>
<keyword evidence="6" id="KW-1185">Reference proteome</keyword>
<keyword evidence="4" id="KW-0472">Membrane</keyword>
<accession>A0ABX7W583</accession>
<evidence type="ECO:0000313" key="6">
    <source>
        <dbReference type="Proteomes" id="UP000671868"/>
    </source>
</evidence>
<dbReference type="InterPro" id="IPR007941">
    <property type="entry name" value="DUF726"/>
</dbReference>
<keyword evidence="3" id="KW-1133">Transmembrane helix</keyword>
<evidence type="ECO:0000256" key="4">
    <source>
        <dbReference type="ARBA" id="ARBA00023136"/>
    </source>
</evidence>
<evidence type="ECO:0000256" key="1">
    <source>
        <dbReference type="ARBA" id="ARBA00004141"/>
    </source>
</evidence>
<dbReference type="Proteomes" id="UP000671868">
    <property type="component" value="Chromosome"/>
</dbReference>
<protein>
    <submittedName>
        <fullName evidence="5">DUF726 domain-containing protein</fullName>
    </submittedName>
</protein>
<dbReference type="InterPro" id="IPR029058">
    <property type="entry name" value="AB_hydrolase_fold"/>
</dbReference>
<dbReference type="EMBL" id="CP053381">
    <property type="protein sequence ID" value="QTP55368.1"/>
    <property type="molecule type" value="Genomic_DNA"/>
</dbReference>
<dbReference type="Gene3D" id="3.40.50.1820">
    <property type="entry name" value="alpha/beta hydrolase"/>
    <property type="match status" value="1"/>
</dbReference>
<dbReference type="PANTHER" id="PTHR17920">
    <property type="entry name" value="TRANSMEMBRANE AND COILED-COIL DOMAIN-CONTAINING PROTEIN 4 TMCO4"/>
    <property type="match status" value="1"/>
</dbReference>
<name>A0ABX7W583_9GAMM</name>
<reference evidence="5 6" key="1">
    <citation type="journal article" date="2021" name="Front. Microbiol.">
        <title>Aerobic Denitrification and Heterotrophic Sulfur Oxidation in the Genus Halomonas Revealed by Six Novel Species Characterizations and Genome-Based Analysis.</title>
        <authorList>
            <person name="Wang L."/>
            <person name="Shao Z."/>
        </authorList>
    </citation>
    <scope>NUCLEOTIDE SEQUENCE [LARGE SCALE GENOMIC DNA]</scope>
    <source>
        <strain evidence="5 6">MCCC 1A11059</strain>
    </source>
</reference>
<dbReference type="Pfam" id="PF05277">
    <property type="entry name" value="DUF726"/>
    <property type="match status" value="1"/>
</dbReference>
<organism evidence="5 6">
    <name type="scientific">Billgrantia sulfidoxydans</name>
    <dbReference type="NCBI Taxonomy" id="2733484"/>
    <lineage>
        <taxon>Bacteria</taxon>
        <taxon>Pseudomonadati</taxon>
        <taxon>Pseudomonadota</taxon>
        <taxon>Gammaproteobacteria</taxon>
        <taxon>Oceanospirillales</taxon>
        <taxon>Halomonadaceae</taxon>
        <taxon>Billgrantia</taxon>
    </lineage>
</organism>
<evidence type="ECO:0000256" key="3">
    <source>
        <dbReference type="ARBA" id="ARBA00022989"/>
    </source>
</evidence>
<proteinExistence type="predicted"/>
<evidence type="ECO:0000256" key="2">
    <source>
        <dbReference type="ARBA" id="ARBA00022692"/>
    </source>
</evidence>
<sequence length="458" mass="49394">MSEVRLHHLNSWCSWCGEFSRHTLFKKHGSGRATFLCSSCKLLTAQCRYCDSMARAVIGDDGKAGDECQTQVWHGELCAEHDGSMPNFTKATAKILELGEFKYLMRPRRKNLVGLANGNGPGAGEASSYLAAPGIAVALGGSYWRARHDASHEDLLASASLTKVGSGELGIIAAAGAGLGGKAGYGLANAYLKDIPDYHFVLKRTSPEDRGHRVVMVNGPLSEGDLDAHDWCDGLTEHYRDASLWYLNWEAKALRRLGGLLTKTAAGAHTSDILFRGEKGAFNPWQSAMLNAEKAGALLAEAISRTENRTFTLMGHSLGARVIFFALLALASKGPGRYVRDAILLGGAVDSANELDWRTAAASTAAGIHNCHSEQDSELQWLCRKADAGFAAPAGLVPVPDAGSGIVNCNFSDLVERHCEWKANLGAVMNRLARQRQSLALREREVSQAKPFPVEAFR</sequence>
<dbReference type="PANTHER" id="PTHR17920:SF3">
    <property type="entry name" value="TRANSMEMBRANE AND COILED-COIL DOMAIN-CONTAINING PROTEIN 4"/>
    <property type="match status" value="1"/>
</dbReference>
<dbReference type="RefSeq" id="WP_209537543.1">
    <property type="nucleotide sequence ID" value="NZ_CP053381.1"/>
</dbReference>
<gene>
    <name evidence="5" type="ORF">HNO51_12145</name>
</gene>
<comment type="subcellular location">
    <subcellularLocation>
        <location evidence="1">Membrane</location>
        <topology evidence="1">Multi-pass membrane protein</topology>
    </subcellularLocation>
</comment>